<proteinExistence type="predicted"/>
<protein>
    <submittedName>
        <fullName evidence="1">Uncharacterized protein</fullName>
    </submittedName>
</protein>
<sequence length="101" mass="11233">MAVRTRLTSRLAIKPFHACCISVLDLSLQPLYLSSPNVRAPSVVTLHSPRRSFAPSGSPEKAASECWLGHMHRESDIIERKRTTANRGQCSMGPMNECMHD</sequence>
<reference evidence="1" key="1">
    <citation type="submission" date="2014-09" db="EMBL/GenBank/DDBJ databases">
        <authorList>
            <person name="Magalhaes I.L.F."/>
            <person name="Oliveira U."/>
            <person name="Santos F.R."/>
            <person name="Vidigal T.H.D.A."/>
            <person name="Brescovit A.D."/>
            <person name="Santos A.J."/>
        </authorList>
    </citation>
    <scope>NUCLEOTIDE SEQUENCE</scope>
    <source>
        <tissue evidence="1">Shoot tissue taken approximately 20 cm above the soil surface</tissue>
    </source>
</reference>
<organism evidence="1">
    <name type="scientific">Arundo donax</name>
    <name type="common">Giant reed</name>
    <name type="synonym">Donax arundinaceus</name>
    <dbReference type="NCBI Taxonomy" id="35708"/>
    <lineage>
        <taxon>Eukaryota</taxon>
        <taxon>Viridiplantae</taxon>
        <taxon>Streptophyta</taxon>
        <taxon>Embryophyta</taxon>
        <taxon>Tracheophyta</taxon>
        <taxon>Spermatophyta</taxon>
        <taxon>Magnoliopsida</taxon>
        <taxon>Liliopsida</taxon>
        <taxon>Poales</taxon>
        <taxon>Poaceae</taxon>
        <taxon>PACMAD clade</taxon>
        <taxon>Arundinoideae</taxon>
        <taxon>Arundineae</taxon>
        <taxon>Arundo</taxon>
    </lineage>
</organism>
<reference evidence="1" key="2">
    <citation type="journal article" date="2015" name="Data Brief">
        <title>Shoot transcriptome of the giant reed, Arundo donax.</title>
        <authorList>
            <person name="Barrero R.A."/>
            <person name="Guerrero F.D."/>
            <person name="Moolhuijzen P."/>
            <person name="Goolsby J.A."/>
            <person name="Tidwell J."/>
            <person name="Bellgard S.E."/>
            <person name="Bellgard M.I."/>
        </authorList>
    </citation>
    <scope>NUCLEOTIDE SEQUENCE</scope>
    <source>
        <tissue evidence="1">Shoot tissue taken approximately 20 cm above the soil surface</tissue>
    </source>
</reference>
<accession>A0A0A9ALC1</accession>
<evidence type="ECO:0000313" key="1">
    <source>
        <dbReference type="EMBL" id="JAD47897.1"/>
    </source>
</evidence>
<dbReference type="EMBL" id="GBRH01249998">
    <property type="protein sequence ID" value="JAD47897.1"/>
    <property type="molecule type" value="Transcribed_RNA"/>
</dbReference>
<dbReference type="AlphaFoldDB" id="A0A0A9ALC1"/>
<name>A0A0A9ALC1_ARUDO</name>